<dbReference type="InterPro" id="IPR010982">
    <property type="entry name" value="Lambda_DNA-bd_dom_sf"/>
</dbReference>
<dbReference type="InterPro" id="IPR038722">
    <property type="entry name" value="Ner_HTH_dom"/>
</dbReference>
<feature type="domain" description="HTH cro/C1-type" evidence="5">
    <location>
        <begin position="6"/>
        <end position="59"/>
    </location>
</feature>
<keyword evidence="3" id="KW-0238">DNA-binding</keyword>
<accession>A0A4U8YSL3</accession>
<comment type="similarity">
    <text evidence="1">Belongs to the ner transcriptional regulatory family.</text>
</comment>
<reference evidence="6 7" key="1">
    <citation type="submission" date="2019-03" db="EMBL/GenBank/DDBJ databases">
        <authorList>
            <person name="Nijsse B."/>
        </authorList>
    </citation>
    <scope>NUCLEOTIDE SEQUENCE [LARGE SCALE GENOMIC DNA]</scope>
    <source>
        <strain evidence="6">Desulfoluna butyratoxydans MSL71</strain>
    </source>
</reference>
<dbReference type="Pfam" id="PF13693">
    <property type="entry name" value="HTH_35"/>
    <property type="match status" value="1"/>
</dbReference>
<dbReference type="InterPro" id="IPR001387">
    <property type="entry name" value="Cro/C1-type_HTH"/>
</dbReference>
<dbReference type="RefSeq" id="WP_180147068.1">
    <property type="nucleotide sequence ID" value="NZ_CAADHO010000016.1"/>
</dbReference>
<proteinExistence type="inferred from homology"/>
<dbReference type="EMBL" id="CAADHO010000016">
    <property type="protein sequence ID" value="VFQ47375.1"/>
    <property type="molecule type" value="Genomic_DNA"/>
</dbReference>
<sequence length="64" mass="7010">MTKDEIKKALKAKGVRPVDLARKAMVTRSMVSHVMSGSHPSSPVRGLIIETLGKKPSEIWPPKC</sequence>
<protein>
    <submittedName>
        <fullName evidence="6">Cro/c1-type helix-turn-helix domain</fullName>
    </submittedName>
</protein>
<keyword evidence="7" id="KW-1185">Reference proteome</keyword>
<gene>
    <name evidence="6" type="ORF">MSL71_50750</name>
</gene>
<evidence type="ECO:0000256" key="4">
    <source>
        <dbReference type="ARBA" id="ARBA00023163"/>
    </source>
</evidence>
<dbReference type="PROSITE" id="PS50943">
    <property type="entry name" value="HTH_CROC1"/>
    <property type="match status" value="1"/>
</dbReference>
<dbReference type="Gene3D" id="1.10.260.40">
    <property type="entry name" value="lambda repressor-like DNA-binding domains"/>
    <property type="match status" value="1"/>
</dbReference>
<keyword evidence="2" id="KW-0805">Transcription regulation</keyword>
<evidence type="ECO:0000256" key="2">
    <source>
        <dbReference type="ARBA" id="ARBA00023015"/>
    </source>
</evidence>
<dbReference type="AlphaFoldDB" id="A0A4U8YSL3"/>
<organism evidence="6 7">
    <name type="scientific">Desulfoluna butyratoxydans</name>
    <dbReference type="NCBI Taxonomy" id="231438"/>
    <lineage>
        <taxon>Bacteria</taxon>
        <taxon>Pseudomonadati</taxon>
        <taxon>Thermodesulfobacteriota</taxon>
        <taxon>Desulfobacteria</taxon>
        <taxon>Desulfobacterales</taxon>
        <taxon>Desulfolunaceae</taxon>
        <taxon>Desulfoluna</taxon>
    </lineage>
</organism>
<dbReference type="CDD" id="cd00093">
    <property type="entry name" value="HTH_XRE"/>
    <property type="match status" value="1"/>
</dbReference>
<evidence type="ECO:0000313" key="6">
    <source>
        <dbReference type="EMBL" id="VFQ47375.1"/>
    </source>
</evidence>
<dbReference type="GO" id="GO:0003677">
    <property type="term" value="F:DNA binding"/>
    <property type="evidence" value="ECO:0007669"/>
    <property type="project" value="UniProtKB-KW"/>
</dbReference>
<keyword evidence="4" id="KW-0804">Transcription</keyword>
<dbReference type="SMART" id="SM00530">
    <property type="entry name" value="HTH_XRE"/>
    <property type="match status" value="1"/>
</dbReference>
<evidence type="ECO:0000256" key="1">
    <source>
        <dbReference type="ARBA" id="ARBA00006157"/>
    </source>
</evidence>
<evidence type="ECO:0000259" key="5">
    <source>
        <dbReference type="PROSITE" id="PS50943"/>
    </source>
</evidence>
<dbReference type="Proteomes" id="UP000507962">
    <property type="component" value="Unassembled WGS sequence"/>
</dbReference>
<name>A0A4U8YSL3_9BACT</name>
<evidence type="ECO:0000256" key="3">
    <source>
        <dbReference type="ARBA" id="ARBA00023125"/>
    </source>
</evidence>
<dbReference type="SUPFAM" id="SSF47413">
    <property type="entry name" value="lambda repressor-like DNA-binding domains"/>
    <property type="match status" value="1"/>
</dbReference>
<evidence type="ECO:0000313" key="7">
    <source>
        <dbReference type="Proteomes" id="UP000507962"/>
    </source>
</evidence>